<evidence type="ECO:0000313" key="3">
    <source>
        <dbReference type="RefSeq" id="XP_029124167.1"/>
    </source>
</evidence>
<gene>
    <name evidence="3" type="primary">LOC114914799</name>
</gene>
<proteinExistence type="predicted"/>
<dbReference type="RefSeq" id="XP_029124167.1">
    <property type="nucleotide sequence ID" value="XM_029268334.1"/>
</dbReference>
<evidence type="ECO:0000256" key="1">
    <source>
        <dbReference type="SAM" id="MobiDB-lite"/>
    </source>
</evidence>
<protein>
    <submittedName>
        <fullName evidence="3">Uncharacterized protein LOC114914799</fullName>
    </submittedName>
</protein>
<organism evidence="2 3">
    <name type="scientific">Elaeis guineensis var. tenera</name>
    <name type="common">Oil palm</name>
    <dbReference type="NCBI Taxonomy" id="51953"/>
    <lineage>
        <taxon>Eukaryota</taxon>
        <taxon>Viridiplantae</taxon>
        <taxon>Streptophyta</taxon>
        <taxon>Embryophyta</taxon>
        <taxon>Tracheophyta</taxon>
        <taxon>Spermatophyta</taxon>
        <taxon>Magnoliopsida</taxon>
        <taxon>Liliopsida</taxon>
        <taxon>Arecaceae</taxon>
        <taxon>Arecoideae</taxon>
        <taxon>Cocoseae</taxon>
        <taxon>Elaeidinae</taxon>
        <taxon>Elaeis</taxon>
    </lineage>
</organism>
<keyword evidence="2" id="KW-1185">Reference proteome</keyword>
<feature type="compositionally biased region" description="Low complexity" evidence="1">
    <location>
        <begin position="1"/>
        <end position="12"/>
    </location>
</feature>
<accession>A0A8N4ICB8</accession>
<dbReference type="AlphaFoldDB" id="A0A8N4ICB8"/>
<reference evidence="3" key="1">
    <citation type="submission" date="2025-08" db="UniProtKB">
        <authorList>
            <consortium name="RefSeq"/>
        </authorList>
    </citation>
    <scope>IDENTIFICATION</scope>
</reference>
<name>A0A8N4ICB8_ELAGV</name>
<feature type="region of interest" description="Disordered" evidence="1">
    <location>
        <begin position="1"/>
        <end position="21"/>
    </location>
</feature>
<evidence type="ECO:0000313" key="2">
    <source>
        <dbReference type="Proteomes" id="UP000504607"/>
    </source>
</evidence>
<sequence>MADADPAPSSPAVGALPSHTELDESQSELLLKLEELKELGYTLLQNLQNWRSKLDTQVKTYKDELSGYKKTLKTELEWLRSEFKDLRTTLQMQQDDVTMSLTDFRMHLNELKNQKISRWRMASGNWKLLRQPLIQSKN</sequence>
<dbReference type="PANTHER" id="PTHR34681:SF2">
    <property type="entry name" value="UVEAL AUTOANTIGEN WITH COILED-COIL_ANKYRIN"/>
    <property type="match status" value="1"/>
</dbReference>
<dbReference type="OrthoDB" id="1876167at2759"/>
<dbReference type="Proteomes" id="UP000504607">
    <property type="component" value="Chromosome 14"/>
</dbReference>
<dbReference type="PANTHER" id="PTHR34681">
    <property type="entry name" value="UVEAL AUTOANTIGEN WITH COILED-COIL/ANKYRIN"/>
    <property type="match status" value="1"/>
</dbReference>